<keyword evidence="2 6" id="KW-0963">Cytoplasm</keyword>
<dbReference type="PIRSF" id="PIRSF006488">
    <property type="entry name" value="Exonuc_VII_S"/>
    <property type="match status" value="1"/>
</dbReference>
<feature type="coiled-coil region" evidence="7">
    <location>
        <begin position="3"/>
        <end position="61"/>
    </location>
</feature>
<dbReference type="RefSeq" id="WP_102189736.1">
    <property type="nucleotide sequence ID" value="NZ_CAKARP010000039.1"/>
</dbReference>
<evidence type="ECO:0000313" key="8">
    <source>
        <dbReference type="EMBL" id="PMC52669.1"/>
    </source>
</evidence>
<proteinExistence type="inferred from homology"/>
<protein>
    <recommendedName>
        <fullName evidence="6">Exodeoxyribonuclease 7 small subunit</fullName>
        <ecNumber evidence="6">3.1.11.6</ecNumber>
    </recommendedName>
    <alternativeName>
        <fullName evidence="6">Exodeoxyribonuclease VII small subunit</fullName>
        <shortName evidence="6">Exonuclease VII small subunit</shortName>
    </alternativeName>
</protein>
<dbReference type="GO" id="GO:0008855">
    <property type="term" value="F:exodeoxyribonuclease VII activity"/>
    <property type="evidence" value="ECO:0007669"/>
    <property type="project" value="UniProtKB-UniRule"/>
</dbReference>
<dbReference type="AlphaFoldDB" id="A0A2N6SFN0"/>
<evidence type="ECO:0000313" key="9">
    <source>
        <dbReference type="Proteomes" id="UP000235670"/>
    </source>
</evidence>
<evidence type="ECO:0000256" key="3">
    <source>
        <dbReference type="ARBA" id="ARBA00022722"/>
    </source>
</evidence>
<dbReference type="InterPro" id="IPR003761">
    <property type="entry name" value="Exonuc_VII_S"/>
</dbReference>
<keyword evidence="4 6" id="KW-0378">Hydrolase</keyword>
<name>A0A2N6SFN0_9BACL</name>
<dbReference type="OrthoDB" id="1771251at2"/>
<dbReference type="Gene3D" id="1.10.287.1040">
    <property type="entry name" value="Exonuclease VII, small subunit"/>
    <property type="match status" value="1"/>
</dbReference>
<evidence type="ECO:0000256" key="1">
    <source>
        <dbReference type="ARBA" id="ARBA00009998"/>
    </source>
</evidence>
<dbReference type="PANTHER" id="PTHR34137">
    <property type="entry name" value="EXODEOXYRIBONUCLEASE 7 SMALL SUBUNIT"/>
    <property type="match status" value="1"/>
</dbReference>
<dbReference type="HAMAP" id="MF_00337">
    <property type="entry name" value="Exonuc_7_S"/>
    <property type="match status" value="1"/>
</dbReference>
<evidence type="ECO:0000256" key="5">
    <source>
        <dbReference type="ARBA" id="ARBA00022839"/>
    </source>
</evidence>
<dbReference type="STRING" id="84135.GCA_001052115_00339"/>
<comment type="function">
    <text evidence="6">Bidirectionally degrades single-stranded DNA into large acid-insoluble oligonucleotides, which are then degraded further into small acid-soluble oligonucleotides.</text>
</comment>
<reference evidence="8 9" key="1">
    <citation type="submission" date="2017-09" db="EMBL/GenBank/DDBJ databases">
        <title>Bacterial strain isolated from the female urinary microbiota.</title>
        <authorList>
            <person name="Thomas-White K."/>
            <person name="Kumar N."/>
            <person name="Forster S."/>
            <person name="Putonti C."/>
            <person name="Lawley T."/>
            <person name="Wolfe A.J."/>
        </authorList>
    </citation>
    <scope>NUCLEOTIDE SEQUENCE [LARGE SCALE GENOMIC DNA]</scope>
    <source>
        <strain evidence="8 9">UMB0186</strain>
    </source>
</reference>
<evidence type="ECO:0000256" key="6">
    <source>
        <dbReference type="HAMAP-Rule" id="MF_00337"/>
    </source>
</evidence>
<comment type="caution">
    <text evidence="8">The sequence shown here is derived from an EMBL/GenBank/DDBJ whole genome shotgun (WGS) entry which is preliminary data.</text>
</comment>
<dbReference type="SUPFAM" id="SSF116842">
    <property type="entry name" value="XseB-like"/>
    <property type="match status" value="1"/>
</dbReference>
<dbReference type="Proteomes" id="UP000235670">
    <property type="component" value="Unassembled WGS sequence"/>
</dbReference>
<dbReference type="EMBL" id="PNGT01000003">
    <property type="protein sequence ID" value="PMC52669.1"/>
    <property type="molecule type" value="Genomic_DNA"/>
</dbReference>
<evidence type="ECO:0000256" key="4">
    <source>
        <dbReference type="ARBA" id="ARBA00022801"/>
    </source>
</evidence>
<organism evidence="8 9">
    <name type="scientific">Gemella sanguinis</name>
    <dbReference type="NCBI Taxonomy" id="84135"/>
    <lineage>
        <taxon>Bacteria</taxon>
        <taxon>Bacillati</taxon>
        <taxon>Bacillota</taxon>
        <taxon>Bacilli</taxon>
        <taxon>Bacillales</taxon>
        <taxon>Gemellaceae</taxon>
        <taxon>Gemella</taxon>
    </lineage>
</organism>
<comment type="subunit">
    <text evidence="6">Heterooligomer composed of large and small subunits.</text>
</comment>
<accession>A0A2N6SFN0</accession>
<keyword evidence="7" id="KW-0175">Coiled coil</keyword>
<dbReference type="NCBIfam" id="TIGR01280">
    <property type="entry name" value="xseB"/>
    <property type="match status" value="1"/>
</dbReference>
<evidence type="ECO:0000256" key="2">
    <source>
        <dbReference type="ARBA" id="ARBA00022490"/>
    </source>
</evidence>
<comment type="similarity">
    <text evidence="1 6">Belongs to the XseB family.</text>
</comment>
<sequence length="66" mass="7608">MAKENFESNLINLEKIVSELESGQLSLEESLEKYKKGIDLVKKCNTIIENAEKEVHRLTEDIKTNE</sequence>
<dbReference type="Pfam" id="PF02609">
    <property type="entry name" value="Exonuc_VII_S"/>
    <property type="match status" value="1"/>
</dbReference>
<comment type="catalytic activity">
    <reaction evidence="6">
        <text>Exonucleolytic cleavage in either 5'- to 3'- or 3'- to 5'-direction to yield nucleoside 5'-phosphates.</text>
        <dbReference type="EC" id="3.1.11.6"/>
    </reaction>
</comment>
<comment type="subcellular location">
    <subcellularLocation>
        <location evidence="6">Cytoplasm</location>
    </subcellularLocation>
</comment>
<keyword evidence="3 6" id="KW-0540">Nuclease</keyword>
<dbReference type="GO" id="GO:0005829">
    <property type="term" value="C:cytosol"/>
    <property type="evidence" value="ECO:0007669"/>
    <property type="project" value="TreeGrafter"/>
</dbReference>
<dbReference type="PANTHER" id="PTHR34137:SF1">
    <property type="entry name" value="EXODEOXYRIBONUCLEASE 7 SMALL SUBUNIT"/>
    <property type="match status" value="1"/>
</dbReference>
<gene>
    <name evidence="6 8" type="primary">xseB</name>
    <name evidence="8" type="ORF">CJ218_04305</name>
</gene>
<dbReference type="GO" id="GO:0006308">
    <property type="term" value="P:DNA catabolic process"/>
    <property type="evidence" value="ECO:0007669"/>
    <property type="project" value="UniProtKB-UniRule"/>
</dbReference>
<evidence type="ECO:0000256" key="7">
    <source>
        <dbReference type="SAM" id="Coils"/>
    </source>
</evidence>
<dbReference type="EC" id="3.1.11.6" evidence="6"/>
<dbReference type="InterPro" id="IPR037004">
    <property type="entry name" value="Exonuc_VII_ssu_sf"/>
</dbReference>
<keyword evidence="5 6" id="KW-0269">Exonuclease</keyword>
<dbReference type="GO" id="GO:0009318">
    <property type="term" value="C:exodeoxyribonuclease VII complex"/>
    <property type="evidence" value="ECO:0007669"/>
    <property type="project" value="UniProtKB-UniRule"/>
</dbReference>